<dbReference type="RefSeq" id="WP_270947717.1">
    <property type="nucleotide sequence ID" value="NZ_JAQGLA010000007.1"/>
</dbReference>
<dbReference type="EMBL" id="JAQGLA010000007">
    <property type="protein sequence ID" value="MDA3625137.1"/>
    <property type="molecule type" value="Genomic_DNA"/>
</dbReference>
<evidence type="ECO:0008006" key="3">
    <source>
        <dbReference type="Google" id="ProtNLM"/>
    </source>
</evidence>
<dbReference type="Proteomes" id="UP001210380">
    <property type="component" value="Unassembled WGS sequence"/>
</dbReference>
<evidence type="ECO:0000313" key="2">
    <source>
        <dbReference type="Proteomes" id="UP001210380"/>
    </source>
</evidence>
<keyword evidence="2" id="KW-1185">Reference proteome</keyword>
<accession>A0ABT4UTT3</accession>
<name>A0ABT4UTT3_9PSEU</name>
<sequence length="303" mass="32473">MSAAWSAGCVRARSMLSRRVGAGGARELASRASLEEVLQQLAAGPYQRGIRPGQSLEDAQRAVAATVLWHLRVLAGWLPREGAESVRALAGWFEVANVVEQVQQPGTPPYLLGSLAVSWPRLARAASPEQMREELAASPWGDPGGSDPRTIAVGVQFAWAVRVAERVPRAQDWAAGGAALLFARERFLAEQPLAEPAVRRAAVLLGADAVGSASFADLRARLRGDARWVLSDVDGPGELWRAEVRWWDRVARDALKLLRTTGFGPDVVVGCAVLLGVDARKVRAALEISARGGRPLEAFDVLA</sequence>
<proteinExistence type="predicted"/>
<gene>
    <name evidence="1" type="ORF">OU415_06805</name>
</gene>
<reference evidence="1 2" key="1">
    <citation type="submission" date="2022-11" db="EMBL/GenBank/DDBJ databases">
        <title>Draft genome sequence of Saccharopolyspora sp. WRP15-2 isolated from rhizosphere soils of wild rice in Thailand.</title>
        <authorList>
            <person name="Duangmal K."/>
            <person name="Kammanee S."/>
            <person name="Muangham S."/>
        </authorList>
    </citation>
    <scope>NUCLEOTIDE SEQUENCE [LARGE SCALE GENOMIC DNA]</scope>
    <source>
        <strain evidence="1 2">WRP15-2</strain>
    </source>
</reference>
<organism evidence="1 2">
    <name type="scientific">Saccharopolyspora oryzae</name>
    <dbReference type="NCBI Taxonomy" id="2997343"/>
    <lineage>
        <taxon>Bacteria</taxon>
        <taxon>Bacillati</taxon>
        <taxon>Actinomycetota</taxon>
        <taxon>Actinomycetes</taxon>
        <taxon>Pseudonocardiales</taxon>
        <taxon>Pseudonocardiaceae</taxon>
        <taxon>Saccharopolyspora</taxon>
    </lineage>
</organism>
<protein>
    <recommendedName>
        <fullName evidence="3">V-type ATPase subunit</fullName>
    </recommendedName>
</protein>
<comment type="caution">
    <text evidence="1">The sequence shown here is derived from an EMBL/GenBank/DDBJ whole genome shotgun (WGS) entry which is preliminary data.</text>
</comment>
<evidence type="ECO:0000313" key="1">
    <source>
        <dbReference type="EMBL" id="MDA3625137.1"/>
    </source>
</evidence>